<dbReference type="Gene3D" id="2.40.160.200">
    <property type="entry name" value="LURP1-related"/>
    <property type="match status" value="1"/>
</dbReference>
<dbReference type="eggNOG" id="COG4894">
    <property type="taxonomic scope" value="Bacteria"/>
</dbReference>
<dbReference type="InterPro" id="IPR007612">
    <property type="entry name" value="LOR"/>
</dbReference>
<dbReference type="STRING" id="545696.HOLDEFILI_01546"/>
<organism evidence="2 3">
    <name type="scientific">Holdemania filiformis DSM 12042</name>
    <dbReference type="NCBI Taxonomy" id="545696"/>
    <lineage>
        <taxon>Bacteria</taxon>
        <taxon>Bacillati</taxon>
        <taxon>Bacillota</taxon>
        <taxon>Erysipelotrichia</taxon>
        <taxon>Erysipelotrichales</taxon>
        <taxon>Erysipelotrichaceae</taxon>
        <taxon>Holdemania</taxon>
    </lineage>
</organism>
<evidence type="ECO:0000256" key="1">
    <source>
        <dbReference type="ARBA" id="ARBA00005437"/>
    </source>
</evidence>
<dbReference type="HOGENOM" id="CLU_108507_1_0_9"/>
<comment type="similarity">
    <text evidence="1">Belongs to the LOR family.</text>
</comment>
<evidence type="ECO:0000313" key="3">
    <source>
        <dbReference type="Proteomes" id="UP000005950"/>
    </source>
</evidence>
<evidence type="ECO:0008006" key="4">
    <source>
        <dbReference type="Google" id="ProtNLM"/>
    </source>
</evidence>
<sequence>MKEDQFMRLFIRQRFFSWTDSFDITDEEGYAVYSVRADLLALSHVLRVFDVEEQEIGLVREKLFHFLPTFEVELDGDLVAVIRKEFSFLHPSYRIDCEGWSVEGDLFGWDYQIFRDGELCGTISKEVISLTDTYVIDFDDPRDELMIVMLVLAIDAANCSEH</sequence>
<dbReference type="Proteomes" id="UP000005950">
    <property type="component" value="Unassembled WGS sequence"/>
</dbReference>
<proteinExistence type="inferred from homology"/>
<dbReference type="AlphaFoldDB" id="B9Y6V3"/>
<comment type="caution">
    <text evidence="2">The sequence shown here is derived from an EMBL/GenBank/DDBJ whole genome shotgun (WGS) entry which is preliminary data.</text>
</comment>
<accession>B9Y6V3</accession>
<dbReference type="SUPFAM" id="SSF54518">
    <property type="entry name" value="Tubby C-terminal domain-like"/>
    <property type="match status" value="1"/>
</dbReference>
<dbReference type="Pfam" id="PF04525">
    <property type="entry name" value="LOR"/>
    <property type="match status" value="1"/>
</dbReference>
<evidence type="ECO:0000313" key="2">
    <source>
        <dbReference type="EMBL" id="EEF68256.1"/>
    </source>
</evidence>
<name>B9Y6V3_9FIRM</name>
<protein>
    <recommendedName>
        <fullName evidence="4">YxjI</fullName>
    </recommendedName>
</protein>
<dbReference type="InterPro" id="IPR038595">
    <property type="entry name" value="LOR_sf"/>
</dbReference>
<dbReference type="EMBL" id="ACCF01000088">
    <property type="protein sequence ID" value="EEF68256.1"/>
    <property type="molecule type" value="Genomic_DNA"/>
</dbReference>
<reference evidence="2 3" key="1">
    <citation type="submission" date="2008-12" db="EMBL/GenBank/DDBJ databases">
        <authorList>
            <person name="Fulton L."/>
            <person name="Clifton S."/>
            <person name="Fulton B."/>
            <person name="Xu J."/>
            <person name="Minx P."/>
            <person name="Pepin K.H."/>
            <person name="Johnson M."/>
            <person name="Bhonagiri V."/>
            <person name="Nash W.E."/>
            <person name="Mardis E.R."/>
            <person name="Wilson R.K."/>
        </authorList>
    </citation>
    <scope>NUCLEOTIDE SEQUENCE [LARGE SCALE GENOMIC DNA]</scope>
    <source>
        <strain evidence="2 3">DSM 12042</strain>
    </source>
</reference>
<dbReference type="InterPro" id="IPR025659">
    <property type="entry name" value="Tubby-like_C"/>
</dbReference>
<gene>
    <name evidence="2" type="ORF">HOLDEFILI_01546</name>
</gene>
<reference evidence="2 3" key="2">
    <citation type="submission" date="2009-02" db="EMBL/GenBank/DDBJ databases">
        <title>Draft genome sequence of Holdemania filiformis DSM 12042.</title>
        <authorList>
            <person name="Sudarsanam P."/>
            <person name="Ley R."/>
            <person name="Guruge J."/>
            <person name="Turnbaugh P.J."/>
            <person name="Mahowald M."/>
            <person name="Liep D."/>
            <person name="Gordon J."/>
        </authorList>
    </citation>
    <scope>NUCLEOTIDE SEQUENCE [LARGE SCALE GENOMIC DNA]</scope>
    <source>
        <strain evidence="2 3">DSM 12042</strain>
    </source>
</reference>